<feature type="transmembrane region" description="Helical" evidence="2">
    <location>
        <begin position="125"/>
        <end position="151"/>
    </location>
</feature>
<feature type="compositionally biased region" description="Low complexity" evidence="1">
    <location>
        <begin position="398"/>
        <end position="409"/>
    </location>
</feature>
<feature type="transmembrane region" description="Helical" evidence="2">
    <location>
        <begin position="284"/>
        <end position="304"/>
    </location>
</feature>
<proteinExistence type="predicted"/>
<accession>A0A0G4HGL4</accession>
<feature type="region of interest" description="Disordered" evidence="1">
    <location>
        <begin position="632"/>
        <end position="669"/>
    </location>
</feature>
<name>A0A0G4HGL4_9ALVE</name>
<evidence type="ECO:0000256" key="1">
    <source>
        <dbReference type="SAM" id="MobiDB-lite"/>
    </source>
</evidence>
<evidence type="ECO:0000313" key="3">
    <source>
        <dbReference type="EMBL" id="CEM43062.1"/>
    </source>
</evidence>
<dbReference type="PANTHER" id="PTHR12242:SF22">
    <property type="entry name" value="OS02G0130600 PROTEIN"/>
    <property type="match status" value="1"/>
</dbReference>
<protein>
    <submittedName>
        <fullName evidence="3">Uncharacterized protein</fullName>
    </submittedName>
</protein>
<feature type="compositionally biased region" description="Basic and acidic residues" evidence="1">
    <location>
        <begin position="806"/>
        <end position="822"/>
    </location>
</feature>
<dbReference type="VEuPathDB" id="CryptoDB:Cvel_27240"/>
<dbReference type="PANTHER" id="PTHR12242">
    <property type="entry name" value="OS02G0130600 PROTEIN-RELATED"/>
    <property type="match status" value="1"/>
</dbReference>
<keyword evidence="2" id="KW-1133">Transmembrane helix</keyword>
<keyword evidence="2" id="KW-0812">Transmembrane</keyword>
<feature type="region of interest" description="Disordered" evidence="1">
    <location>
        <begin position="744"/>
        <end position="900"/>
    </location>
</feature>
<feature type="compositionally biased region" description="Basic and acidic residues" evidence="1">
    <location>
        <begin position="857"/>
        <end position="868"/>
    </location>
</feature>
<feature type="transmembrane region" description="Helical" evidence="2">
    <location>
        <begin position="80"/>
        <end position="104"/>
    </location>
</feature>
<feature type="compositionally biased region" description="Basic residues" evidence="1">
    <location>
        <begin position="637"/>
        <end position="646"/>
    </location>
</feature>
<feature type="compositionally biased region" description="Basic residues" evidence="1">
    <location>
        <begin position="363"/>
        <end position="376"/>
    </location>
</feature>
<dbReference type="EMBL" id="CDMZ01002603">
    <property type="protein sequence ID" value="CEM43062.1"/>
    <property type="molecule type" value="Genomic_DNA"/>
</dbReference>
<feature type="region of interest" description="Disordered" evidence="1">
    <location>
        <begin position="355"/>
        <end position="435"/>
    </location>
</feature>
<evidence type="ECO:0000256" key="2">
    <source>
        <dbReference type="SAM" id="Phobius"/>
    </source>
</evidence>
<feature type="region of interest" description="Disordered" evidence="1">
    <location>
        <begin position="473"/>
        <end position="580"/>
    </location>
</feature>
<feature type="transmembrane region" description="Helical" evidence="2">
    <location>
        <begin position="316"/>
        <end position="335"/>
    </location>
</feature>
<gene>
    <name evidence="3" type="ORF">Cvel_27240</name>
</gene>
<keyword evidence="2" id="KW-0472">Membrane</keyword>
<feature type="transmembrane region" description="Helical" evidence="2">
    <location>
        <begin position="171"/>
        <end position="195"/>
    </location>
</feature>
<feature type="compositionally biased region" description="Acidic residues" evidence="1">
    <location>
        <begin position="410"/>
        <end position="422"/>
    </location>
</feature>
<reference evidence="3" key="1">
    <citation type="submission" date="2014-11" db="EMBL/GenBank/DDBJ databases">
        <authorList>
            <person name="Otto D Thomas"/>
            <person name="Naeem Raeece"/>
        </authorList>
    </citation>
    <scope>NUCLEOTIDE SEQUENCE</scope>
</reference>
<feature type="compositionally biased region" description="Low complexity" evidence="1">
    <location>
        <begin position="558"/>
        <end position="571"/>
    </location>
</feature>
<feature type="compositionally biased region" description="Basic and acidic residues" evidence="1">
    <location>
        <begin position="891"/>
        <end position="900"/>
    </location>
</feature>
<feature type="compositionally biased region" description="Basic and acidic residues" evidence="1">
    <location>
        <begin position="492"/>
        <end position="507"/>
    </location>
</feature>
<organism evidence="3">
    <name type="scientific">Chromera velia CCMP2878</name>
    <dbReference type="NCBI Taxonomy" id="1169474"/>
    <lineage>
        <taxon>Eukaryota</taxon>
        <taxon>Sar</taxon>
        <taxon>Alveolata</taxon>
        <taxon>Colpodellida</taxon>
        <taxon>Chromeraceae</taxon>
        <taxon>Chromera</taxon>
    </lineage>
</organism>
<sequence length="900" mass="97374">MDALGSPPFSSPPLFDPDGVDAFRLFRRGRRGGAPTPPPELEGPAAFELLETSVPSDAGNKLGDHAVCEDIPIEQIHISVWIWIATTSLAICVWVWYAMTHGLFKWRWIRPYRIYNYDPLATSPLVSATTVLIYRFLNAMTAGGVLFYAAFAVNREANTPHMLGYYTVWNYVMLFIYFSLASFYSLAYSLVDSGFWHRLPQRLRMQGLFWDSVRNVIWVMFQQQAVAAPLLDFIFWGALWPSLPPKEQANMLSLVSCCEHMLNAVQMGGEFWLNRIPVHFNHGVFVLVIAELYLLFGVVYYGRLPSMPCDTRTTKASFSFTLVCGLHCVGWLLLYRIAQMKFRLIASSEKRREIAEAEESRAREKRRARERRKQRKALAALRDRERETDELEEGGDGATRTSPGSGWSGSEDEEGVTEEEGSASETGGGISESVEPRPLAITVSSAAAPRQPLWHSGSFVEDALRERQISAAAAEREVSASYGATSSGRPLLVERGETGQGDIEKGETAGGGEGDLRFPEGVGDGLGSLDGKERRGSGSSFSQQQQPHVPRPLRLEPSESAPHSQQPAAAPGRGGKEQRSSLASLLLPLGPLRASSVPVPVRVDELLENVRVPLRELAGFTQDMIVPAPSIPPDSHHHSHHHHHGGGAHGHGGHQQGRSTLHQHGHRTKHRYLKRRYSAQNAYYQRAFAAAGGGRLLPPVTVQARERGGLHGDADGIGGGGCSDIHQGAASPVPPFSPLMEVASATDASPPAAAGSGPASRFSQSGLEGHRPSFGIRPMDQGGASGRVRTVSDIPGFVAAAPESSPLRDEERLERQTDEQGEGRSGGIAAMSPPQRVETAPEESVAIHPGPPVSVSREAEGKPEKESGGPDVSSVPDASPSPSPSPPLAEGQKEGEGEGG</sequence>
<feature type="compositionally biased region" description="Low complexity" evidence="1">
    <location>
        <begin position="744"/>
        <end position="760"/>
    </location>
</feature>
<feature type="compositionally biased region" description="Low complexity" evidence="1">
    <location>
        <begin position="537"/>
        <end position="546"/>
    </location>
</feature>
<dbReference type="AlphaFoldDB" id="A0A0G4HGL4"/>
<dbReference type="GO" id="GO:0016020">
    <property type="term" value="C:membrane"/>
    <property type="evidence" value="ECO:0007669"/>
    <property type="project" value="TreeGrafter"/>
</dbReference>